<gene>
    <name evidence="7 10" type="primary">rfcL</name>
    <name evidence="10" type="ORF">Mpt1_c04630</name>
</gene>
<dbReference type="InterPro" id="IPR047854">
    <property type="entry name" value="RFC_lid"/>
</dbReference>
<dbReference type="Pfam" id="PF21960">
    <property type="entry name" value="RCF1-5-like_lid"/>
    <property type="match status" value="1"/>
</dbReference>
<dbReference type="SMART" id="SM00382">
    <property type="entry name" value="AAA"/>
    <property type="match status" value="1"/>
</dbReference>
<evidence type="ECO:0000313" key="11">
    <source>
        <dbReference type="Proteomes" id="UP000030787"/>
    </source>
</evidence>
<feature type="domain" description="AAA+ ATPase" evidence="9">
    <location>
        <begin position="40"/>
        <end position="171"/>
    </location>
</feature>
<protein>
    <recommendedName>
        <fullName evidence="2 7">Replication factor C large subunit</fullName>
        <shortName evidence="7">RFC large subunit</shortName>
    </recommendedName>
    <alternativeName>
        <fullName evidence="6 7">Clamp loader large subunit</fullName>
    </alternativeName>
</protein>
<evidence type="ECO:0000256" key="4">
    <source>
        <dbReference type="ARBA" id="ARBA00022741"/>
    </source>
</evidence>
<dbReference type="CDD" id="cd00009">
    <property type="entry name" value="AAA"/>
    <property type="match status" value="1"/>
</dbReference>
<organism evidence="10 11">
    <name type="scientific">Candidatus Methanoplasma termitum</name>
    <dbReference type="NCBI Taxonomy" id="1577791"/>
    <lineage>
        <taxon>Archaea</taxon>
        <taxon>Methanobacteriati</taxon>
        <taxon>Thermoplasmatota</taxon>
        <taxon>Thermoplasmata</taxon>
        <taxon>Methanomassiliicoccales</taxon>
        <taxon>Methanomassiliicoccaceae</taxon>
        <taxon>Candidatus Methanoplasma</taxon>
    </lineage>
</organism>
<evidence type="ECO:0000259" key="9">
    <source>
        <dbReference type="SMART" id="SM00382"/>
    </source>
</evidence>
<dbReference type="CDD" id="cd18140">
    <property type="entry name" value="HLD_clamp_RFC"/>
    <property type="match status" value="1"/>
</dbReference>
<keyword evidence="3 7" id="KW-0235">DNA replication</keyword>
<dbReference type="HOGENOM" id="CLU_027255_1_0_2"/>
<dbReference type="SUPFAM" id="SSF52540">
    <property type="entry name" value="P-loop containing nucleoside triphosphate hydrolases"/>
    <property type="match status" value="1"/>
</dbReference>
<evidence type="ECO:0000256" key="1">
    <source>
        <dbReference type="ARBA" id="ARBA00006878"/>
    </source>
</evidence>
<comment type="function">
    <text evidence="7">Part of the RFC clamp loader complex which loads the PCNA sliding clamp onto DNA.</text>
</comment>
<dbReference type="AlphaFoldDB" id="A0A0A7LB15"/>
<name>A0A0A7LB15_9ARCH</name>
<evidence type="ECO:0000256" key="2">
    <source>
        <dbReference type="ARBA" id="ARBA00014793"/>
    </source>
</evidence>
<evidence type="ECO:0000256" key="3">
    <source>
        <dbReference type="ARBA" id="ARBA00022705"/>
    </source>
</evidence>
<dbReference type="STRING" id="1577791.Mpt1_c04630"/>
<dbReference type="GO" id="GO:0005524">
    <property type="term" value="F:ATP binding"/>
    <property type="evidence" value="ECO:0007669"/>
    <property type="project" value="UniProtKB-UniRule"/>
</dbReference>
<feature type="compositionally biased region" description="Basic and acidic residues" evidence="8">
    <location>
        <begin position="435"/>
        <end position="453"/>
    </location>
</feature>
<dbReference type="GO" id="GO:0006260">
    <property type="term" value="P:DNA replication"/>
    <property type="evidence" value="ECO:0007669"/>
    <property type="project" value="UniProtKB-UniRule"/>
</dbReference>
<accession>A0A0A7LB15</accession>
<feature type="region of interest" description="Disordered" evidence="8">
    <location>
        <begin position="430"/>
        <end position="484"/>
    </location>
</feature>
<dbReference type="GO" id="GO:0003689">
    <property type="term" value="F:DNA clamp loader activity"/>
    <property type="evidence" value="ECO:0007669"/>
    <property type="project" value="UniProtKB-UniRule"/>
</dbReference>
<comment type="subunit">
    <text evidence="7">Heteromultimer composed of small subunits (RfcS) and large subunits (RfcL).</text>
</comment>
<proteinExistence type="inferred from homology"/>
<dbReference type="KEGG" id="mear:Mpt1_c04630"/>
<dbReference type="InterPro" id="IPR003959">
    <property type="entry name" value="ATPase_AAA_core"/>
</dbReference>
<evidence type="ECO:0000256" key="5">
    <source>
        <dbReference type="ARBA" id="ARBA00022840"/>
    </source>
</evidence>
<dbReference type="Gene3D" id="3.40.50.300">
    <property type="entry name" value="P-loop containing nucleotide triphosphate hydrolases"/>
    <property type="match status" value="1"/>
</dbReference>
<dbReference type="InterPro" id="IPR003593">
    <property type="entry name" value="AAA+_ATPase"/>
</dbReference>
<dbReference type="GO" id="GO:0016887">
    <property type="term" value="F:ATP hydrolysis activity"/>
    <property type="evidence" value="ECO:0007669"/>
    <property type="project" value="InterPro"/>
</dbReference>
<dbReference type="PANTHER" id="PTHR23389">
    <property type="entry name" value="CHROMOSOME TRANSMISSION FIDELITY FACTOR 18"/>
    <property type="match status" value="1"/>
</dbReference>
<reference evidence="10 11" key="1">
    <citation type="journal article" date="2014" name="Appl. Environ. Microbiol.">
        <title>Comparative Genome Analysis of 'Candidatus Methanoplasma termitum' Indicates a New Mode of Energy Metabolism in the Seventh Order of Methanogens.</title>
        <authorList>
            <person name="Lang K."/>
            <person name="Schuldes J."/>
            <person name="Klingl A."/>
            <person name="Poehlein A."/>
            <person name="Daniel R."/>
            <person name="Brune A."/>
        </authorList>
    </citation>
    <scope>NUCLEOTIDE SEQUENCE [LARGE SCALE GENOMIC DNA]</scope>
    <source>
        <strain evidence="11">Mpt1</strain>
    </source>
</reference>
<keyword evidence="5 7" id="KW-0067">ATP-binding</keyword>
<dbReference type="InterPro" id="IPR027417">
    <property type="entry name" value="P-loop_NTPase"/>
</dbReference>
<dbReference type="InterPro" id="IPR023935">
    <property type="entry name" value="Rep_factor-C_lsu"/>
</dbReference>
<dbReference type="PANTHER" id="PTHR23389:SF6">
    <property type="entry name" value="REPLICATION FACTOR C SUBUNIT 1"/>
    <property type="match status" value="1"/>
</dbReference>
<dbReference type="Proteomes" id="UP000030787">
    <property type="component" value="Chromosome"/>
</dbReference>
<keyword evidence="11" id="KW-1185">Reference proteome</keyword>
<dbReference type="RefSeq" id="WP_048111719.1">
    <property type="nucleotide sequence ID" value="NZ_CP010070.1"/>
</dbReference>
<keyword evidence="4 7" id="KW-0547">Nucleotide-binding</keyword>
<sequence>MAEDWTEKYRPKKLSEVIGNPSAVKELEEWALSWKAGIPDKRAVVLIGSPGIGKTSSAIALANDMDWDLVEMNASDQRTAAVVKDIAQRASYFNSIGMDEEYKGGNRKKLIVMDEADNLFGNADRGALPAINDLIKTTKQPVILIVNDFYALSKKSATVKSDTIQITYRRPVARSIAGALKKIAASEGVSADDAALMKIAENSNGDMRAAVRDLEALSHGRKELNKESTEILQERIVKKDMYSVLGKVFRENDPFGAKKTLSDVDIEPRDAMLWIDENLPYEYKEPGDLVRGYEKLSRSDVFLGRVSRRQYFGLWSYASDMMTAGVAVSRHGGKAGYGQFRFPTYMVKMSRTKSMRGIKSSLCLKIACAMHTSTKGVALDILGPLKELARNDEKIRIMLVREMGLEPEELGFLIDAKIDSKIVKETLEKASQMRTNKETETPREEVPIKETYPRDTGIPEQPEKNENNTPITTAKKPGKNLFDF</sequence>
<evidence type="ECO:0000256" key="7">
    <source>
        <dbReference type="HAMAP-Rule" id="MF_01508"/>
    </source>
</evidence>
<dbReference type="GeneID" id="24818133"/>
<dbReference type="Gene3D" id="1.10.8.60">
    <property type="match status" value="1"/>
</dbReference>
<evidence type="ECO:0000256" key="6">
    <source>
        <dbReference type="ARBA" id="ARBA00032141"/>
    </source>
</evidence>
<evidence type="ECO:0000256" key="8">
    <source>
        <dbReference type="SAM" id="MobiDB-lite"/>
    </source>
</evidence>
<dbReference type="HAMAP" id="MF_01508">
    <property type="entry name" value="RfcL"/>
    <property type="match status" value="1"/>
</dbReference>
<comment type="similarity">
    <text evidence="1 7">Belongs to the activator 1 small subunits family. RfcL subfamily.</text>
</comment>
<feature type="binding site" evidence="7">
    <location>
        <begin position="48"/>
        <end position="55"/>
    </location>
    <ligand>
        <name>ATP</name>
        <dbReference type="ChEBI" id="CHEBI:30616"/>
    </ligand>
</feature>
<dbReference type="NCBIfam" id="NF003229">
    <property type="entry name" value="PRK04195.1-5"/>
    <property type="match status" value="1"/>
</dbReference>
<dbReference type="EMBL" id="CP010070">
    <property type="protein sequence ID" value="AIZ56355.1"/>
    <property type="molecule type" value="Genomic_DNA"/>
</dbReference>
<evidence type="ECO:0000313" key="10">
    <source>
        <dbReference type="EMBL" id="AIZ56355.1"/>
    </source>
</evidence>
<dbReference type="Pfam" id="PF00004">
    <property type="entry name" value="AAA"/>
    <property type="match status" value="1"/>
</dbReference>
<dbReference type="OrthoDB" id="8658at2157"/>